<protein>
    <recommendedName>
        <fullName evidence="6">t-SNARE coiled-coil homology domain-containing protein</fullName>
    </recommendedName>
</protein>
<comment type="similarity">
    <text evidence="1 2">Belongs to the syntaxin family.</text>
</comment>
<evidence type="ECO:0000256" key="5">
    <source>
        <dbReference type="SAM" id="Phobius"/>
    </source>
</evidence>
<dbReference type="Proteomes" id="UP000688947">
    <property type="component" value="Unassembled WGS sequence"/>
</dbReference>
<feature type="coiled-coil region" evidence="3">
    <location>
        <begin position="99"/>
        <end position="161"/>
    </location>
</feature>
<dbReference type="InterPro" id="IPR006011">
    <property type="entry name" value="Syntaxin_N"/>
</dbReference>
<feature type="region of interest" description="Disordered" evidence="4">
    <location>
        <begin position="679"/>
        <end position="698"/>
    </location>
</feature>
<dbReference type="GO" id="GO:0016020">
    <property type="term" value="C:membrane"/>
    <property type="evidence" value="ECO:0007669"/>
    <property type="project" value="InterPro"/>
</dbReference>
<dbReference type="InterPro" id="IPR052727">
    <property type="entry name" value="Rab4/Rab5_effector"/>
</dbReference>
<dbReference type="AlphaFoldDB" id="A0A8T1U2V2"/>
<dbReference type="Pfam" id="PF00804">
    <property type="entry name" value="Syntaxin"/>
    <property type="match status" value="1"/>
</dbReference>
<accession>A0A8T1U2V2</accession>
<feature type="region of interest" description="Disordered" evidence="4">
    <location>
        <begin position="704"/>
        <end position="725"/>
    </location>
</feature>
<dbReference type="CDD" id="cd15848">
    <property type="entry name" value="SNARE_syntaxin1-like"/>
    <property type="match status" value="1"/>
</dbReference>
<reference evidence="7" key="1">
    <citation type="submission" date="2021-01" db="EMBL/GenBank/DDBJ databases">
        <title>Phytophthora aleatoria, a newly-described species from Pinus radiata is distinct from Phytophthora cactorum isolates based on comparative genomics.</title>
        <authorList>
            <person name="Mcdougal R."/>
            <person name="Panda P."/>
            <person name="Williams N."/>
            <person name="Studholme D.J."/>
        </authorList>
    </citation>
    <scope>NUCLEOTIDE SEQUENCE</scope>
    <source>
        <strain evidence="7">NZFS 3830</strain>
    </source>
</reference>
<dbReference type="PANTHER" id="PTHR13510:SF44">
    <property type="entry name" value="RABENOSYN-5"/>
    <property type="match status" value="1"/>
</dbReference>
<dbReference type="SMART" id="SM00503">
    <property type="entry name" value="SynN"/>
    <property type="match status" value="1"/>
</dbReference>
<dbReference type="PROSITE" id="PS50192">
    <property type="entry name" value="T_SNARE"/>
    <property type="match status" value="1"/>
</dbReference>
<comment type="caution">
    <text evidence="7">The sequence shown here is derived from an EMBL/GenBank/DDBJ whole genome shotgun (WGS) entry which is preliminary data.</text>
</comment>
<feature type="compositionally biased region" description="Basic and acidic residues" evidence="4">
    <location>
        <begin position="705"/>
        <end position="715"/>
    </location>
</feature>
<dbReference type="VEuPathDB" id="FungiDB:PC110_g11483"/>
<evidence type="ECO:0000256" key="2">
    <source>
        <dbReference type="RuleBase" id="RU003858"/>
    </source>
</evidence>
<dbReference type="VEuPathDB" id="FungiDB:PC110_g11484"/>
<evidence type="ECO:0000256" key="3">
    <source>
        <dbReference type="SAM" id="Coils"/>
    </source>
</evidence>
<dbReference type="InterPro" id="IPR000727">
    <property type="entry name" value="T_SNARE_dom"/>
</dbReference>
<proteinExistence type="inferred from homology"/>
<evidence type="ECO:0000313" key="8">
    <source>
        <dbReference type="Proteomes" id="UP000688947"/>
    </source>
</evidence>
<dbReference type="Pfam" id="PF05739">
    <property type="entry name" value="SNARE"/>
    <property type="match status" value="1"/>
</dbReference>
<dbReference type="PANTHER" id="PTHR13510">
    <property type="entry name" value="FYVE-FINGER-CONTAINING RAB5 EFFECTOR PROTEIN RABENOSYN-5-RELATED"/>
    <property type="match status" value="1"/>
</dbReference>
<keyword evidence="3" id="KW-0175">Coiled coil</keyword>
<feature type="transmembrane region" description="Helical" evidence="5">
    <location>
        <begin position="290"/>
        <end position="311"/>
    </location>
</feature>
<keyword evidence="5" id="KW-0472">Membrane</keyword>
<evidence type="ECO:0000256" key="4">
    <source>
        <dbReference type="SAM" id="MobiDB-lite"/>
    </source>
</evidence>
<evidence type="ECO:0000256" key="1">
    <source>
        <dbReference type="ARBA" id="ARBA00009063"/>
    </source>
</evidence>
<dbReference type="PROSITE" id="PS00914">
    <property type="entry name" value="SYNTAXIN"/>
    <property type="match status" value="1"/>
</dbReference>
<feature type="compositionally biased region" description="Low complexity" evidence="4">
    <location>
        <begin position="716"/>
        <end position="725"/>
    </location>
</feature>
<dbReference type="GO" id="GO:0005484">
    <property type="term" value="F:SNAP receptor activity"/>
    <property type="evidence" value="ECO:0007669"/>
    <property type="project" value="InterPro"/>
</dbReference>
<evidence type="ECO:0000313" key="7">
    <source>
        <dbReference type="EMBL" id="KAG6951265.1"/>
    </source>
</evidence>
<organism evidence="7 8">
    <name type="scientific">Phytophthora cactorum</name>
    <dbReference type="NCBI Taxonomy" id="29920"/>
    <lineage>
        <taxon>Eukaryota</taxon>
        <taxon>Sar</taxon>
        <taxon>Stramenopiles</taxon>
        <taxon>Oomycota</taxon>
        <taxon>Peronosporomycetes</taxon>
        <taxon>Peronosporales</taxon>
        <taxon>Peronosporaceae</taxon>
        <taxon>Phytophthora</taxon>
    </lineage>
</organism>
<keyword evidence="5" id="KW-1133">Transmembrane helix</keyword>
<dbReference type="InterPro" id="IPR006012">
    <property type="entry name" value="Syntaxin/epimorphin_CS"/>
</dbReference>
<evidence type="ECO:0000259" key="6">
    <source>
        <dbReference type="PROSITE" id="PS50192"/>
    </source>
</evidence>
<dbReference type="OrthoDB" id="112847at2759"/>
<dbReference type="EMBL" id="JAENGZ010001033">
    <property type="protein sequence ID" value="KAG6951265.1"/>
    <property type="molecule type" value="Genomic_DNA"/>
</dbReference>
<name>A0A8T1U2V2_9STRA</name>
<sequence length="725" mass="81941">MLDRLAEIKGKAPPPDQVAIDVEVRVPCLTHDRCMCMCSRGVVRPKFMEVFFKDVEEMQMDLANISLASQQITELNSKAILATSNTEEQAVSSELGFVIETTNKLAAHAKGLLERLKKESAERKKDKNTPLSEVRIRDNMCAALTKKFMDAMKEYQKAQQKYKSDMKNKVKRQVQIVKPDASEAEIDAVMRSGDPGSIYKSAILQGGAAESITDVFLHCQDKYQDVLKLEQSVAELHQMFLDLALLVEQQGELLDQIDYQVRTAANYVEQGNKEVQKAIKHQKSYRKKMCCLLGIGVSILVAIVVIAMSPYESLLAMPDDEQDQAASLRAFVVSSDGIIAKTALQYVDFVRCHRRVVDARKWLKLKSERGIDLYTERVELREAPCNMRRSLPDDCSTGSSDSFGVLRTTMVSAFGGGTLPGTLDEVMEGLYADSTEQMQLNAPIQYGSVLDCGVVRTFRTRSDVKPHEFFGVKFVEKFSHIPGLIDELCWVERMDTMVTAGRRFGFHLMKSVETEDRTSDQSKHRVNMSVCYLYCQAAPDAVDVFIRGIVELPGSTKPRRRQETIDAAGDYILATIHGRECQRMKTIATLIGKSKTERESLMCVDNCSVICTFILIHNVVVLQCLPLLEDSTRAGKSFSSESLRGAKLMSRYGSTRDDGDLPDTVTSYRESESFRMMLPIRDPRPSSNYRTNRKKRENVLITMLRKHERERERRSSTVQQRQRRV</sequence>
<feature type="domain" description="T-SNARE coiled-coil homology" evidence="6">
    <location>
        <begin position="220"/>
        <end position="278"/>
    </location>
</feature>
<keyword evidence="5" id="KW-0812">Transmembrane</keyword>
<dbReference type="SMART" id="SM00397">
    <property type="entry name" value="t_SNARE"/>
    <property type="match status" value="1"/>
</dbReference>
<gene>
    <name evidence="7" type="ORF">JG687_00013722</name>
</gene>
<dbReference type="GO" id="GO:0006886">
    <property type="term" value="P:intracellular protein transport"/>
    <property type="evidence" value="ECO:0007669"/>
    <property type="project" value="InterPro"/>
</dbReference>